<feature type="signal peptide" evidence="2">
    <location>
        <begin position="1"/>
        <end position="23"/>
    </location>
</feature>
<dbReference type="AlphaFoldDB" id="A0A0S2F6G7"/>
<dbReference type="PROSITE" id="PS51257">
    <property type="entry name" value="PROKAR_LIPOPROTEIN"/>
    <property type="match status" value="1"/>
</dbReference>
<name>A0A0S2F6G7_LYSAN</name>
<dbReference type="Proteomes" id="UP000060787">
    <property type="component" value="Chromosome"/>
</dbReference>
<evidence type="ECO:0000256" key="2">
    <source>
        <dbReference type="SAM" id="SignalP"/>
    </source>
</evidence>
<feature type="region of interest" description="Disordered" evidence="1">
    <location>
        <begin position="156"/>
        <end position="201"/>
    </location>
</feature>
<gene>
    <name evidence="3" type="ORF">LA76x_1000</name>
</gene>
<feature type="chain" id="PRO_5006597249" description="Lipoprotein" evidence="2">
    <location>
        <begin position="24"/>
        <end position="286"/>
    </location>
</feature>
<sequence>MFRTLALLAGAVLTATACTPAYGRPLVDLAVIDRDSGDWLPAYPHRGQQWIAGTPGHRYSVRLTNTSGQRVLVVLSVDGVNAVSGQTASPSQAGYVLDAWQSTEINGWRKSLDDVAQFVFTDLPDSYAARTGRPDNVGVIGVAVFEERPIYREIYREPPRPYPYPYPQPPYGRDQGRAEAERRASNGAAAPAAPASAAGKAREAVADSAAAQSIGTGHGAREWSPVSQTDFVRASRSPAQVIQFRYDDYRNLVARGIVPRYRAPYRDGEPRAFPNGFVADPPPRGW</sequence>
<keyword evidence="4" id="KW-1185">Reference proteome</keyword>
<dbReference type="eggNOG" id="ENOG5030QAU">
    <property type="taxonomic scope" value="Bacteria"/>
</dbReference>
<dbReference type="EMBL" id="CP011129">
    <property type="protein sequence ID" value="ALN79160.1"/>
    <property type="molecule type" value="Genomic_DNA"/>
</dbReference>
<dbReference type="STRING" id="84531.LA76x_1000"/>
<evidence type="ECO:0008006" key="5">
    <source>
        <dbReference type="Google" id="ProtNLM"/>
    </source>
</evidence>
<proteinExistence type="predicted"/>
<feature type="compositionally biased region" description="Basic and acidic residues" evidence="1">
    <location>
        <begin position="174"/>
        <end position="184"/>
    </location>
</feature>
<evidence type="ECO:0000313" key="4">
    <source>
        <dbReference type="Proteomes" id="UP000060787"/>
    </source>
</evidence>
<reference evidence="3 4" key="1">
    <citation type="journal article" date="2015" name="BMC Genomics">
        <title>Comparative genomics and metabolic profiling of the genus Lysobacter.</title>
        <authorList>
            <person name="de Bruijn I."/>
            <person name="Cheng X."/>
            <person name="de Jager V."/>
            <person name="Exposito R.G."/>
            <person name="Watrous J."/>
            <person name="Patel N."/>
            <person name="Postma J."/>
            <person name="Dorrestein P.C."/>
            <person name="Kobayashi D."/>
            <person name="Raaijmakers J.M."/>
        </authorList>
    </citation>
    <scope>NUCLEOTIDE SEQUENCE [LARGE SCALE GENOMIC DNA]</scope>
    <source>
        <strain evidence="3 4">76</strain>
    </source>
</reference>
<protein>
    <recommendedName>
        <fullName evidence="5">Lipoprotein</fullName>
    </recommendedName>
</protein>
<dbReference type="KEGG" id="lab:LA76x_1000"/>
<accession>A0A0S2F6G7</accession>
<keyword evidence="2" id="KW-0732">Signal</keyword>
<organism evidence="3 4">
    <name type="scientific">Lysobacter antibioticus</name>
    <dbReference type="NCBI Taxonomy" id="84531"/>
    <lineage>
        <taxon>Bacteria</taxon>
        <taxon>Pseudomonadati</taxon>
        <taxon>Pseudomonadota</taxon>
        <taxon>Gammaproteobacteria</taxon>
        <taxon>Lysobacterales</taxon>
        <taxon>Lysobacteraceae</taxon>
        <taxon>Lysobacter</taxon>
    </lineage>
</organism>
<dbReference type="RefSeq" id="WP_057916813.1">
    <property type="nucleotide sequence ID" value="NZ_CP011129.1"/>
</dbReference>
<evidence type="ECO:0000313" key="3">
    <source>
        <dbReference type="EMBL" id="ALN79160.1"/>
    </source>
</evidence>
<evidence type="ECO:0000256" key="1">
    <source>
        <dbReference type="SAM" id="MobiDB-lite"/>
    </source>
</evidence>
<dbReference type="PATRIC" id="fig|84531.8.peg.1028"/>
<feature type="compositionally biased region" description="Pro residues" evidence="1">
    <location>
        <begin position="160"/>
        <end position="170"/>
    </location>
</feature>
<feature type="compositionally biased region" description="Low complexity" evidence="1">
    <location>
        <begin position="185"/>
        <end position="199"/>
    </location>
</feature>